<keyword evidence="3 10" id="KW-0444">Lipid biosynthesis</keyword>
<evidence type="ECO:0000256" key="3">
    <source>
        <dbReference type="ARBA" id="ARBA00022516"/>
    </source>
</evidence>
<dbReference type="EMBL" id="CABPRJ010002385">
    <property type="protein sequence ID" value="VVC44676.1"/>
    <property type="molecule type" value="Genomic_DNA"/>
</dbReference>
<keyword evidence="8 10" id="KW-0472">Membrane</keyword>
<evidence type="ECO:0000256" key="5">
    <source>
        <dbReference type="ARBA" id="ARBA00022857"/>
    </source>
</evidence>
<dbReference type="GO" id="GO:0102965">
    <property type="term" value="F:alcohol-forming long-chain fatty acyl-CoA reductase activity"/>
    <property type="evidence" value="ECO:0007669"/>
    <property type="project" value="UniProtKB-EC"/>
</dbReference>
<dbReference type="CDD" id="cd09071">
    <property type="entry name" value="FAR_C"/>
    <property type="match status" value="1"/>
</dbReference>
<evidence type="ECO:0000256" key="7">
    <source>
        <dbReference type="ARBA" id="ARBA00023098"/>
    </source>
</evidence>
<dbReference type="GO" id="GO:0035336">
    <property type="term" value="P:long-chain fatty-acyl-CoA metabolic process"/>
    <property type="evidence" value="ECO:0007669"/>
    <property type="project" value="TreeGrafter"/>
</dbReference>
<dbReference type="CDD" id="cd05236">
    <property type="entry name" value="FAR-N_SDR_e"/>
    <property type="match status" value="1"/>
</dbReference>
<feature type="domain" description="Fatty acyl-CoA reductase C-terminal" evidence="11">
    <location>
        <begin position="411"/>
        <end position="503"/>
    </location>
</feature>
<evidence type="ECO:0000256" key="2">
    <source>
        <dbReference type="ARBA" id="ARBA00005928"/>
    </source>
</evidence>
<evidence type="ECO:0000256" key="9">
    <source>
        <dbReference type="ARBA" id="ARBA00052530"/>
    </source>
</evidence>
<keyword evidence="14" id="KW-1185">Reference proteome</keyword>
<feature type="domain" description="Thioester reductase (TE)" evidence="12">
    <location>
        <begin position="69"/>
        <end position="338"/>
    </location>
</feature>
<dbReference type="AlphaFoldDB" id="A0A5E4NPZ8"/>
<comment type="subcellular location">
    <subcellularLocation>
        <location evidence="1">Membrane</location>
        <topology evidence="1">Multi-pass membrane protein</topology>
    </subcellularLocation>
</comment>
<evidence type="ECO:0000259" key="12">
    <source>
        <dbReference type="Pfam" id="PF07993"/>
    </source>
</evidence>
<evidence type="ECO:0000256" key="1">
    <source>
        <dbReference type="ARBA" id="ARBA00004141"/>
    </source>
</evidence>
<dbReference type="GO" id="GO:0080019">
    <property type="term" value="F:alcohol-forming very long-chain fatty acyl-CoA reductase activity"/>
    <property type="evidence" value="ECO:0007669"/>
    <property type="project" value="InterPro"/>
</dbReference>
<evidence type="ECO:0000313" key="13">
    <source>
        <dbReference type="EMBL" id="VVC44676.1"/>
    </source>
</evidence>
<comment type="similarity">
    <text evidence="2 10">Belongs to the fatty acyl-CoA reductase family.</text>
</comment>
<organism evidence="13 14">
    <name type="scientific">Cinara cedri</name>
    <dbReference type="NCBI Taxonomy" id="506608"/>
    <lineage>
        <taxon>Eukaryota</taxon>
        <taxon>Metazoa</taxon>
        <taxon>Ecdysozoa</taxon>
        <taxon>Arthropoda</taxon>
        <taxon>Hexapoda</taxon>
        <taxon>Insecta</taxon>
        <taxon>Pterygota</taxon>
        <taxon>Neoptera</taxon>
        <taxon>Paraneoptera</taxon>
        <taxon>Hemiptera</taxon>
        <taxon>Sternorrhyncha</taxon>
        <taxon>Aphidomorpha</taxon>
        <taxon>Aphidoidea</taxon>
        <taxon>Aphididae</taxon>
        <taxon>Lachninae</taxon>
        <taxon>Cinara</taxon>
    </lineage>
</organism>
<dbReference type="InterPro" id="IPR026055">
    <property type="entry name" value="FAR"/>
</dbReference>
<keyword evidence="6 10" id="KW-1133">Transmembrane helix</keyword>
<keyword evidence="10" id="KW-0560">Oxidoreductase</keyword>
<evidence type="ECO:0000259" key="11">
    <source>
        <dbReference type="Pfam" id="PF03015"/>
    </source>
</evidence>
<protein>
    <recommendedName>
        <fullName evidence="10">Fatty acyl-CoA reductase</fullName>
        <ecNumber evidence="10">1.2.1.84</ecNumber>
    </recommendedName>
</protein>
<keyword evidence="7 10" id="KW-0443">Lipid metabolism</keyword>
<dbReference type="InterPro" id="IPR013120">
    <property type="entry name" value="FAR_NAD-bd"/>
</dbReference>
<proteinExistence type="inferred from homology"/>
<feature type="transmembrane region" description="Helical" evidence="10">
    <location>
        <begin position="403"/>
        <end position="427"/>
    </location>
</feature>
<feature type="transmembrane region" description="Helical" evidence="10">
    <location>
        <begin position="524"/>
        <end position="548"/>
    </location>
</feature>
<dbReference type="Proteomes" id="UP000325440">
    <property type="component" value="Unassembled WGS sequence"/>
</dbReference>
<comment type="catalytic activity">
    <reaction evidence="9 10">
        <text>a long-chain fatty acyl-CoA + 2 NADPH + 2 H(+) = a long-chain primary fatty alcohol + 2 NADP(+) + CoA</text>
        <dbReference type="Rhea" id="RHEA:52716"/>
        <dbReference type="ChEBI" id="CHEBI:15378"/>
        <dbReference type="ChEBI" id="CHEBI:57287"/>
        <dbReference type="ChEBI" id="CHEBI:57783"/>
        <dbReference type="ChEBI" id="CHEBI:58349"/>
        <dbReference type="ChEBI" id="CHEBI:77396"/>
        <dbReference type="ChEBI" id="CHEBI:83139"/>
        <dbReference type="EC" id="1.2.1.84"/>
    </reaction>
</comment>
<dbReference type="OrthoDB" id="429813at2759"/>
<dbReference type="PANTHER" id="PTHR11011:SF60">
    <property type="entry name" value="FATTY ACYL-COA REDUCTASE-RELATED"/>
    <property type="match status" value="1"/>
</dbReference>
<gene>
    <name evidence="13" type="ORF">CINCED_3A003838</name>
</gene>
<dbReference type="InterPro" id="IPR033640">
    <property type="entry name" value="FAR_C"/>
</dbReference>
<evidence type="ECO:0000256" key="4">
    <source>
        <dbReference type="ARBA" id="ARBA00022692"/>
    </source>
</evidence>
<dbReference type="Pfam" id="PF07993">
    <property type="entry name" value="NAD_binding_4"/>
    <property type="match status" value="1"/>
</dbReference>
<evidence type="ECO:0000256" key="10">
    <source>
        <dbReference type="RuleBase" id="RU363097"/>
    </source>
</evidence>
<dbReference type="EC" id="1.2.1.84" evidence="10"/>
<dbReference type="GO" id="GO:0005777">
    <property type="term" value="C:peroxisome"/>
    <property type="evidence" value="ECO:0007669"/>
    <property type="project" value="TreeGrafter"/>
</dbReference>
<sequence length="551" mass="63487">MALDLHRQYIEKKQESAPLEPIKDIVNSKYYLDPLELLGERNFDEPREVDESEIGTPIQEFFRDAVVLLTGGTGFMGKVLLEKLLRSCPHIKHIYLLIRSKKGKNVDQRLEDIFEDRLFKRLKYEVPKYYDKVSGMAGDCGLPGLGLSVSSRNTIINEVNIVFHGAATVRFDEHIRVAMNINVSGTKEILNLARKITNLKIIAHVSTAFANCNRLLVEEKFYEPLADYKDILELVSTTDDKKLQNMTKELIGDLPNTYSFSKSLAEDLIRREAYDLPILVFRPTIVIATYREPVRGWIDNVYGPTGLTVGAGTGVLHTYYANPENITDMTPVDIVVNALICATKETALNKEKNNVPIYTCSSGMQKPIRWTEFIEMNRRYGIYWPTIRAIWYFSLWITNNQFLYVILNFFCHIVPGYILDTVAVLAGEKPILMKIYKKIDKVRDILNYYIDKEWVFVNDRLIKLWDTIDSRDKILFNFDIHQLSWEYFSQAHCLGLRVYLVKDDIHTLPAARKKWKKLYIAHNALLLFVYAFLACCTGVAGFVLLKLIGFM</sequence>
<dbReference type="Pfam" id="PF03015">
    <property type="entry name" value="Sterile"/>
    <property type="match status" value="1"/>
</dbReference>
<evidence type="ECO:0000313" key="14">
    <source>
        <dbReference type="Proteomes" id="UP000325440"/>
    </source>
</evidence>
<keyword evidence="4 10" id="KW-0812">Transmembrane</keyword>
<name>A0A5E4NPZ8_9HEMI</name>
<dbReference type="PANTHER" id="PTHR11011">
    <property type="entry name" value="MALE STERILITY PROTEIN 2-RELATED"/>
    <property type="match status" value="1"/>
</dbReference>
<evidence type="ECO:0000256" key="8">
    <source>
        <dbReference type="ARBA" id="ARBA00023136"/>
    </source>
</evidence>
<keyword evidence="5 10" id="KW-0521">NADP</keyword>
<evidence type="ECO:0000256" key="6">
    <source>
        <dbReference type="ARBA" id="ARBA00022989"/>
    </source>
</evidence>
<dbReference type="SUPFAM" id="SSF51735">
    <property type="entry name" value="NAD(P)-binding Rossmann-fold domains"/>
    <property type="match status" value="1"/>
</dbReference>
<dbReference type="GO" id="GO:0016020">
    <property type="term" value="C:membrane"/>
    <property type="evidence" value="ECO:0007669"/>
    <property type="project" value="UniProtKB-SubCell"/>
</dbReference>
<comment type="function">
    <text evidence="10">Catalyzes the reduction of fatty acyl-CoA to fatty alcohols.</text>
</comment>
<accession>A0A5E4NPZ8</accession>
<dbReference type="InterPro" id="IPR036291">
    <property type="entry name" value="NAD(P)-bd_dom_sf"/>
</dbReference>
<dbReference type="Gene3D" id="3.40.50.720">
    <property type="entry name" value="NAD(P)-binding Rossmann-like Domain"/>
    <property type="match status" value="1"/>
</dbReference>
<reference evidence="13 14" key="1">
    <citation type="submission" date="2019-08" db="EMBL/GenBank/DDBJ databases">
        <authorList>
            <person name="Alioto T."/>
            <person name="Alioto T."/>
            <person name="Gomez Garrido J."/>
        </authorList>
    </citation>
    <scope>NUCLEOTIDE SEQUENCE [LARGE SCALE GENOMIC DNA]</scope>
</reference>
<dbReference type="FunFam" id="3.40.50.720:FF:000143">
    <property type="entry name" value="Fatty acyl-CoA reductase"/>
    <property type="match status" value="1"/>
</dbReference>